<name>A0ABQ7MEN8_BRACM</name>
<feature type="region of interest" description="Disordered" evidence="1">
    <location>
        <begin position="100"/>
        <end position="134"/>
    </location>
</feature>
<proteinExistence type="predicted"/>
<feature type="compositionally biased region" description="Polar residues" evidence="1">
    <location>
        <begin position="39"/>
        <end position="68"/>
    </location>
</feature>
<gene>
    <name evidence="2" type="primary">A05p022760.1_BraROA</name>
    <name evidence="2" type="ORF">IGI04_019032</name>
</gene>
<reference evidence="2 3" key="1">
    <citation type="submission" date="2021-03" db="EMBL/GenBank/DDBJ databases">
        <authorList>
            <person name="King G.J."/>
            <person name="Bancroft I."/>
            <person name="Baten A."/>
            <person name="Bloomfield J."/>
            <person name="Borpatragohain P."/>
            <person name="He Z."/>
            <person name="Irish N."/>
            <person name="Irwin J."/>
            <person name="Liu K."/>
            <person name="Mauleon R.P."/>
            <person name="Moore J."/>
            <person name="Morris R."/>
            <person name="Ostergaard L."/>
            <person name="Wang B."/>
            <person name="Wells R."/>
        </authorList>
    </citation>
    <scope>NUCLEOTIDE SEQUENCE [LARGE SCALE GENOMIC DNA]</scope>
    <source>
        <strain evidence="2">R-o-18</strain>
        <tissue evidence="2">Leaf</tissue>
    </source>
</reference>
<dbReference type="Proteomes" id="UP000823674">
    <property type="component" value="Chromosome A05"/>
</dbReference>
<evidence type="ECO:0000313" key="2">
    <source>
        <dbReference type="EMBL" id="KAG5397218.1"/>
    </source>
</evidence>
<organism evidence="2 3">
    <name type="scientific">Brassica rapa subsp. trilocularis</name>
    <dbReference type="NCBI Taxonomy" id="1813537"/>
    <lineage>
        <taxon>Eukaryota</taxon>
        <taxon>Viridiplantae</taxon>
        <taxon>Streptophyta</taxon>
        <taxon>Embryophyta</taxon>
        <taxon>Tracheophyta</taxon>
        <taxon>Spermatophyta</taxon>
        <taxon>Magnoliopsida</taxon>
        <taxon>eudicotyledons</taxon>
        <taxon>Gunneridae</taxon>
        <taxon>Pentapetalae</taxon>
        <taxon>rosids</taxon>
        <taxon>malvids</taxon>
        <taxon>Brassicales</taxon>
        <taxon>Brassicaceae</taxon>
        <taxon>Brassiceae</taxon>
        <taxon>Brassica</taxon>
    </lineage>
</organism>
<evidence type="ECO:0000256" key="1">
    <source>
        <dbReference type="SAM" id="MobiDB-lite"/>
    </source>
</evidence>
<keyword evidence="3" id="KW-1185">Reference proteome</keyword>
<accession>A0ABQ7MEN8</accession>
<comment type="caution">
    <text evidence="2">The sequence shown here is derived from an EMBL/GenBank/DDBJ whole genome shotgun (WGS) entry which is preliminary data.</text>
</comment>
<evidence type="ECO:0000313" key="3">
    <source>
        <dbReference type="Proteomes" id="UP000823674"/>
    </source>
</evidence>
<sequence>MASSKGKGILLEEDDDEPIQLPDQADEHLIREYNLSYKEGTSSYSRVKQSSHSSRVNRATNPRNSRYNPYSYVRKQDTAGRYQNASKERVWKEKQLRPLKINHQTRDTSSGSTGEGTKPRSGITGSIEPKSRTATEQPLIDINVTFRSNSSTRTLVSYVEATTEDLIPPYNALNAAMNECDNDNEEGDAADADMEEPIGNELMIMEEMTCWEKIFKPKNADKDEADENAAEKTVTRSITCSLFPTLQLGNQRRASP</sequence>
<dbReference type="EMBL" id="JADBGQ010000005">
    <property type="protein sequence ID" value="KAG5397218.1"/>
    <property type="molecule type" value="Genomic_DNA"/>
</dbReference>
<protein>
    <submittedName>
        <fullName evidence="2">Uncharacterized protein</fullName>
    </submittedName>
</protein>
<feature type="region of interest" description="Disordered" evidence="1">
    <location>
        <begin position="38"/>
        <end position="69"/>
    </location>
</feature>